<dbReference type="STRING" id="33033.NW74_02220"/>
<dbReference type="EMBL" id="CP009761">
    <property type="protein sequence ID" value="AIZ36251.1"/>
    <property type="molecule type" value="Genomic_DNA"/>
</dbReference>
<accession>A0A0B4S0T6</accession>
<evidence type="ECO:0000259" key="1">
    <source>
        <dbReference type="Pfam" id="PF04991"/>
    </source>
</evidence>
<evidence type="ECO:0000313" key="2">
    <source>
        <dbReference type="EMBL" id="AIZ36251.1"/>
    </source>
</evidence>
<dbReference type="KEGG" id="pmic:NW74_02220"/>
<dbReference type="OrthoDB" id="9786100at2"/>
<reference evidence="2 3" key="1">
    <citation type="submission" date="2014-10" db="EMBL/GenBank/DDBJ databases">
        <title>Complete genome sequence of Parvimonas micra KCOM 1535 (= ChDC B708).</title>
        <authorList>
            <person name="Kook J.-K."/>
            <person name="Park S.-N."/>
            <person name="Lim Y.K."/>
            <person name="Roh H."/>
        </authorList>
    </citation>
    <scope>NUCLEOTIDE SEQUENCE [LARGE SCALE GENOMIC DNA]</scope>
    <source>
        <strain evidence="3">KCOM 1535 / ChDC B708</strain>
    </source>
</reference>
<sequence length="296" mass="34770">MVFKYDSKNTWKMKSEFKKSKFDIDFEALKKKELEILKNFISCCEKMNLTYYIAFGTLLGAIRHKGFIPWDDDVDVCMPRGDYDRFVKEASEYLPENYFIQTMESDPKYALNFAKLRDSNTTLFEKHVLDVDINHGVFIDVFPLDGYIKGQNKVLDLRVKEKPVFEEADTNAFSNALSGFGKKFVYKLGESIPNKLKTDISKMSVPKDNPKFEDCEYVACMVDNFYIMPFKRDFLGKGVKVDFENLKVNAPENYDEYLKVLYGDYMKLPPEDQRENHHNFHLADVNKSFREYQEKI</sequence>
<dbReference type="InterPro" id="IPR007074">
    <property type="entry name" value="LicD/FKTN/FKRP_NTP_transf"/>
</dbReference>
<dbReference type="PANTHER" id="PTHR43404">
    <property type="entry name" value="LIPOPOLYSACCHARIDE CHOLINEPHOSPHOTRANSFERASE LICD"/>
    <property type="match status" value="1"/>
</dbReference>
<dbReference type="Proteomes" id="UP000031386">
    <property type="component" value="Chromosome"/>
</dbReference>
<gene>
    <name evidence="2" type="ORF">NW74_02220</name>
</gene>
<dbReference type="InterPro" id="IPR052942">
    <property type="entry name" value="LPS_cholinephosphotransferase"/>
</dbReference>
<dbReference type="Pfam" id="PF04991">
    <property type="entry name" value="LicD"/>
    <property type="match status" value="1"/>
</dbReference>
<dbReference type="RefSeq" id="WP_041953647.1">
    <property type="nucleotide sequence ID" value="NZ_CP009761.1"/>
</dbReference>
<name>A0A0B4S0T6_9FIRM</name>
<keyword evidence="3" id="KW-1185">Reference proteome</keyword>
<proteinExistence type="predicted"/>
<organism evidence="2 3">
    <name type="scientific">Parvimonas micra</name>
    <dbReference type="NCBI Taxonomy" id="33033"/>
    <lineage>
        <taxon>Bacteria</taxon>
        <taxon>Bacillati</taxon>
        <taxon>Bacillota</taxon>
        <taxon>Tissierellia</taxon>
        <taxon>Tissierellales</taxon>
        <taxon>Peptoniphilaceae</taxon>
        <taxon>Parvimonas</taxon>
    </lineage>
</organism>
<dbReference type="AlphaFoldDB" id="A0A0B4S0T6"/>
<dbReference type="GO" id="GO:0009100">
    <property type="term" value="P:glycoprotein metabolic process"/>
    <property type="evidence" value="ECO:0007669"/>
    <property type="project" value="UniProtKB-ARBA"/>
</dbReference>
<dbReference type="PANTHER" id="PTHR43404:SF2">
    <property type="entry name" value="LIPOPOLYSACCHARIDE CHOLINEPHOSPHOTRANSFERASE LICD"/>
    <property type="match status" value="1"/>
</dbReference>
<protein>
    <submittedName>
        <fullName evidence="2">LICD family protein</fullName>
    </submittedName>
</protein>
<feature type="domain" description="LicD/FKTN/FKRP nucleotidyltransferase" evidence="1">
    <location>
        <begin position="44"/>
        <end position="263"/>
    </location>
</feature>
<evidence type="ECO:0000313" key="3">
    <source>
        <dbReference type="Proteomes" id="UP000031386"/>
    </source>
</evidence>